<dbReference type="EMBL" id="BARS01034399">
    <property type="protein sequence ID" value="GAG21807.1"/>
    <property type="molecule type" value="Genomic_DNA"/>
</dbReference>
<gene>
    <name evidence="1" type="ORF">S01H1_53146</name>
</gene>
<accession>X0WF37</accession>
<evidence type="ECO:0000313" key="1">
    <source>
        <dbReference type="EMBL" id="GAG21807.1"/>
    </source>
</evidence>
<proteinExistence type="predicted"/>
<dbReference type="AlphaFoldDB" id="X0WF37"/>
<sequence length="162" mass="19043">RRLPPAFIAWQGWLEGEDSRSIEEFPLPSLEPSRQAELLAECTELLEMDEFDYWFFNPDEVASFVPRYRKLLRQGQAERGQTPFETLLDRAIKSLIDEEYQHLLANRLRRQAWLLAQLYEDEEVSSWALVAATALEEGVVVKHPLLREMMDRSFLNAIGRYR</sequence>
<reference evidence="1" key="1">
    <citation type="journal article" date="2014" name="Front. Microbiol.">
        <title>High frequency of phylogenetically diverse reductive dehalogenase-homologous genes in deep subseafloor sedimentary metagenomes.</title>
        <authorList>
            <person name="Kawai M."/>
            <person name="Futagami T."/>
            <person name="Toyoda A."/>
            <person name="Takaki Y."/>
            <person name="Nishi S."/>
            <person name="Hori S."/>
            <person name="Arai W."/>
            <person name="Tsubouchi T."/>
            <person name="Morono Y."/>
            <person name="Uchiyama I."/>
            <person name="Ito T."/>
            <person name="Fujiyama A."/>
            <person name="Inagaki F."/>
            <person name="Takami H."/>
        </authorList>
    </citation>
    <scope>NUCLEOTIDE SEQUENCE</scope>
    <source>
        <strain evidence="1">Expedition CK06-06</strain>
    </source>
</reference>
<name>X0WF37_9ZZZZ</name>
<organism evidence="1">
    <name type="scientific">marine sediment metagenome</name>
    <dbReference type="NCBI Taxonomy" id="412755"/>
    <lineage>
        <taxon>unclassified sequences</taxon>
        <taxon>metagenomes</taxon>
        <taxon>ecological metagenomes</taxon>
    </lineage>
</organism>
<feature type="non-terminal residue" evidence="1">
    <location>
        <position position="1"/>
    </location>
</feature>
<comment type="caution">
    <text evidence="1">The sequence shown here is derived from an EMBL/GenBank/DDBJ whole genome shotgun (WGS) entry which is preliminary data.</text>
</comment>
<protein>
    <submittedName>
        <fullName evidence="1">Uncharacterized protein</fullName>
    </submittedName>
</protein>